<keyword evidence="1" id="KW-1133">Transmembrane helix</keyword>
<sequence>MEVFARRVPTSPSGRGVEKAYPLLAPEQVQALFQRRVIEICSRFDEWKTPIRVGGVIGDVPGDHWRRREGTPLLDAQTGASLLLDIPPSLLAGEGVRAGEKVQVVGWLKAQLQKGHITLRCEVLSIEQDVVETATQRSEALLEIMRSLLPRRRAFPVQEGARMLLLGIGIEGERLRRMQPTLGGLWTDRTVVRCAVPKVEAEAFLQTLPQVEQDIILLIVAEDCLAVLENAVCLKALLSCPAYRILAYDGGASNSEQATLLPHMVEQFFMTPLEAAEFIRQHSAQVRQRQDEERAQQEELAALRTSLAALTQRPTDGSSRFSWFTLLCGVTLGTAIVVVGHWGIHIF</sequence>
<keyword evidence="1" id="KW-0472">Membrane</keyword>
<evidence type="ECO:0000313" key="3">
    <source>
        <dbReference type="Proteomes" id="UP001165648"/>
    </source>
</evidence>
<protein>
    <submittedName>
        <fullName evidence="2">Uncharacterized protein</fullName>
    </submittedName>
</protein>
<name>A0ABT3W746_9PROT</name>
<keyword evidence="1" id="KW-0812">Transmembrane</keyword>
<evidence type="ECO:0000256" key="1">
    <source>
        <dbReference type="SAM" id="Phobius"/>
    </source>
</evidence>
<dbReference type="RefSeq" id="WP_099026952.1">
    <property type="nucleotide sequence ID" value="NZ_JANIDW010000003.1"/>
</dbReference>
<keyword evidence="3" id="KW-1185">Reference proteome</keyword>
<organism evidence="2 3">
    <name type="scientific">Bombella saccharophila</name>
    <dbReference type="NCBI Taxonomy" id="2967338"/>
    <lineage>
        <taxon>Bacteria</taxon>
        <taxon>Pseudomonadati</taxon>
        <taxon>Pseudomonadota</taxon>
        <taxon>Alphaproteobacteria</taxon>
        <taxon>Acetobacterales</taxon>
        <taxon>Acetobacteraceae</taxon>
        <taxon>Bombella</taxon>
    </lineage>
</organism>
<comment type="caution">
    <text evidence="2">The sequence shown here is derived from an EMBL/GenBank/DDBJ whole genome shotgun (WGS) entry which is preliminary data.</text>
</comment>
<dbReference type="Proteomes" id="UP001165648">
    <property type="component" value="Unassembled WGS sequence"/>
</dbReference>
<evidence type="ECO:0000313" key="2">
    <source>
        <dbReference type="EMBL" id="MCX5614901.1"/>
    </source>
</evidence>
<feature type="transmembrane region" description="Helical" evidence="1">
    <location>
        <begin position="321"/>
        <end position="344"/>
    </location>
</feature>
<proteinExistence type="predicted"/>
<reference evidence="2 3" key="1">
    <citation type="submission" date="2022-07" db="EMBL/GenBank/DDBJ databases">
        <title>Bombella genomes.</title>
        <authorList>
            <person name="Harer L."/>
            <person name="Styblova S."/>
            <person name="Ehrmann M."/>
        </authorList>
    </citation>
    <scope>NUCLEOTIDE SEQUENCE [LARGE SCALE GENOMIC DNA]</scope>
    <source>
        <strain evidence="2 3">TMW 2.2558</strain>
    </source>
</reference>
<dbReference type="EMBL" id="JANIDW010000003">
    <property type="protein sequence ID" value="MCX5614901.1"/>
    <property type="molecule type" value="Genomic_DNA"/>
</dbReference>
<accession>A0ABT3W746</accession>
<gene>
    <name evidence="2" type="ORF">NQF64_06555</name>
</gene>